<reference evidence="5 6" key="1">
    <citation type="submission" date="2015-11" db="EMBL/GenBank/DDBJ databases">
        <title>Expanding the genomic diversity of Burkholderia species for the development of highly accurate diagnostics.</title>
        <authorList>
            <person name="Sahl J."/>
            <person name="Keim P."/>
            <person name="Wagner D."/>
        </authorList>
    </citation>
    <scope>NUCLEOTIDE SEQUENCE [LARGE SCALE GENOMIC DNA]</scope>
    <source>
        <strain evidence="3 6">MSMB368WGS</strain>
        <strain evidence="4 5">MSMB574WGS</strain>
    </source>
</reference>
<gene>
    <name evidence="3" type="ORF">WT56_09650</name>
    <name evidence="4" type="ORF">WT57_05245</name>
</gene>
<dbReference type="AlphaFoldDB" id="A0A132EPQ7"/>
<dbReference type="Proteomes" id="UP000061512">
    <property type="component" value="Unassembled WGS sequence"/>
</dbReference>
<dbReference type="OrthoDB" id="9178657at2"/>
<dbReference type="Proteomes" id="UP000062912">
    <property type="component" value="Unassembled WGS sequence"/>
</dbReference>
<proteinExistence type="inferred from homology"/>
<dbReference type="PROSITE" id="PS51257">
    <property type="entry name" value="PROKAR_LIPOPROTEIN"/>
    <property type="match status" value="1"/>
</dbReference>
<evidence type="ECO:0000313" key="5">
    <source>
        <dbReference type="Proteomes" id="UP000061512"/>
    </source>
</evidence>
<dbReference type="RefSeq" id="WP_040130826.1">
    <property type="nucleotide sequence ID" value="NZ_JADKRM010000001.1"/>
</dbReference>
<dbReference type="InterPro" id="IPR036291">
    <property type="entry name" value="NAD(P)-bd_dom_sf"/>
</dbReference>
<dbReference type="GO" id="GO:0016491">
    <property type="term" value="F:oxidoreductase activity"/>
    <property type="evidence" value="ECO:0007669"/>
    <property type="project" value="UniProtKB-KW"/>
</dbReference>
<evidence type="ECO:0000256" key="2">
    <source>
        <dbReference type="ARBA" id="ARBA00023002"/>
    </source>
</evidence>
<comment type="caution">
    <text evidence="4">The sequence shown here is derived from an EMBL/GenBank/DDBJ whole genome shotgun (WGS) entry which is preliminary data.</text>
</comment>
<protein>
    <submittedName>
        <fullName evidence="4">Oxidoreductase</fullName>
    </submittedName>
</protein>
<comment type="similarity">
    <text evidence="1">Belongs to the short-chain dehydrogenases/reductases (SDR) family.</text>
</comment>
<organism evidence="4 5">
    <name type="scientific">Burkholderia pseudomultivorans</name>
    <dbReference type="NCBI Taxonomy" id="1207504"/>
    <lineage>
        <taxon>Bacteria</taxon>
        <taxon>Pseudomonadati</taxon>
        <taxon>Pseudomonadota</taxon>
        <taxon>Betaproteobacteria</taxon>
        <taxon>Burkholderiales</taxon>
        <taxon>Burkholderiaceae</taxon>
        <taxon>Burkholderia</taxon>
        <taxon>Burkholderia cepacia complex</taxon>
    </lineage>
</organism>
<dbReference type="CDD" id="cd05233">
    <property type="entry name" value="SDR_c"/>
    <property type="match status" value="1"/>
</dbReference>
<accession>A0A132EPQ7</accession>
<dbReference type="PANTHER" id="PTHR43477">
    <property type="entry name" value="DIHYDROANTICAPSIN 7-DEHYDROGENASE"/>
    <property type="match status" value="1"/>
</dbReference>
<dbReference type="PANTHER" id="PTHR43477:SF1">
    <property type="entry name" value="DIHYDROANTICAPSIN 7-DEHYDROGENASE"/>
    <property type="match status" value="1"/>
</dbReference>
<evidence type="ECO:0000313" key="6">
    <source>
        <dbReference type="Proteomes" id="UP000062912"/>
    </source>
</evidence>
<evidence type="ECO:0000313" key="3">
    <source>
        <dbReference type="EMBL" id="KWF33377.1"/>
    </source>
</evidence>
<dbReference type="PRINTS" id="PR00081">
    <property type="entry name" value="GDHRDH"/>
</dbReference>
<dbReference type="FunFam" id="3.40.50.720:FF:000084">
    <property type="entry name" value="Short-chain dehydrogenase reductase"/>
    <property type="match status" value="1"/>
</dbReference>
<dbReference type="Pfam" id="PF13561">
    <property type="entry name" value="adh_short_C2"/>
    <property type="match status" value="1"/>
</dbReference>
<name>A0A132EPQ7_9BURK</name>
<dbReference type="SUPFAM" id="SSF51735">
    <property type="entry name" value="NAD(P)-binding Rossmann-fold domains"/>
    <property type="match status" value="1"/>
</dbReference>
<dbReference type="Gene3D" id="3.40.50.720">
    <property type="entry name" value="NAD(P)-binding Rossmann-like Domain"/>
    <property type="match status" value="1"/>
</dbReference>
<dbReference type="InterPro" id="IPR051122">
    <property type="entry name" value="SDR_DHRS6-like"/>
</dbReference>
<dbReference type="InterPro" id="IPR002347">
    <property type="entry name" value="SDR_fam"/>
</dbReference>
<evidence type="ECO:0000256" key="1">
    <source>
        <dbReference type="ARBA" id="ARBA00006484"/>
    </source>
</evidence>
<sequence length="259" mass="27041">MNAKLDGRLAGKVAIVSGGAGGCGSAASELFAAQGASVAIIDRDGDAAETLASKLRDAGLRATGFGADVSKQSDVQKAVGAAQAKYGNADILFNHAGTLIVKPFLEIEESEWDWLMGVNVKSMFLMTKAVLPQMLENGRGSIVCTSSISAVCATPGEVLYDATKGACHMFARAIAVEYRDRGIRCNALAPGFIRTPHGMRELKDLQAMGVDATEEAICAQQGRLCEPSEVASAALFLASDESSFVNGAHLFVDNCFSAV</sequence>
<keyword evidence="2" id="KW-0560">Oxidoreductase</keyword>
<dbReference type="EMBL" id="LPJX01000077">
    <property type="protein sequence ID" value="KWF55882.1"/>
    <property type="molecule type" value="Genomic_DNA"/>
</dbReference>
<dbReference type="EMBL" id="LPJR01000019">
    <property type="protein sequence ID" value="KWF33377.1"/>
    <property type="molecule type" value="Genomic_DNA"/>
</dbReference>
<dbReference type="PRINTS" id="PR00080">
    <property type="entry name" value="SDRFAMILY"/>
</dbReference>
<evidence type="ECO:0000313" key="4">
    <source>
        <dbReference type="EMBL" id="KWF55882.1"/>
    </source>
</evidence>